<dbReference type="Proteomes" id="UP000285326">
    <property type="component" value="Unassembled WGS sequence"/>
</dbReference>
<dbReference type="GO" id="GO:0006121">
    <property type="term" value="P:mitochondrial electron transport, succinate to ubiquinone"/>
    <property type="evidence" value="ECO:0007669"/>
    <property type="project" value="UniProtKB-UniRule"/>
</dbReference>
<dbReference type="Gene3D" id="1.10.150.250">
    <property type="entry name" value="Flavinator of succinate dehydrogenase"/>
    <property type="match status" value="1"/>
</dbReference>
<comment type="subunit">
    <text evidence="4">Interacts with the flavoprotein subunit within the SDH catalytic dimer.</text>
</comment>
<dbReference type="GO" id="GO:0006099">
    <property type="term" value="P:tricarboxylic acid cycle"/>
    <property type="evidence" value="ECO:0007669"/>
    <property type="project" value="TreeGrafter"/>
</dbReference>
<dbReference type="GO" id="GO:0034553">
    <property type="term" value="P:mitochondrial respiratory chain complex II assembly"/>
    <property type="evidence" value="ECO:0007669"/>
    <property type="project" value="TreeGrafter"/>
</dbReference>
<evidence type="ECO:0000256" key="5">
    <source>
        <dbReference type="SAM" id="MobiDB-lite"/>
    </source>
</evidence>
<dbReference type="EMBL" id="MCBS01020064">
    <property type="protein sequence ID" value="RKF79633.1"/>
    <property type="molecule type" value="Genomic_DNA"/>
</dbReference>
<dbReference type="PANTHER" id="PTHR12469">
    <property type="entry name" value="PROTEIN EMI5 HOMOLOG, MITOCHONDRIAL"/>
    <property type="match status" value="1"/>
</dbReference>
<dbReference type="InterPro" id="IPR005631">
    <property type="entry name" value="SDH"/>
</dbReference>
<dbReference type="GO" id="GO:0005759">
    <property type="term" value="C:mitochondrial matrix"/>
    <property type="evidence" value="ECO:0007669"/>
    <property type="project" value="UniProtKB-SubCell"/>
</dbReference>
<protein>
    <recommendedName>
        <fullName evidence="4">Succinate dehydrogenase assembly factor 2, mitochondrial</fullName>
        <shortName evidence="4">SDH assembly factor 2</shortName>
        <shortName evidence="4">SDHAF2</shortName>
    </recommendedName>
</protein>
<name>A0A420IYS9_9PEZI</name>
<keyword evidence="2 4" id="KW-0496">Mitochondrion</keyword>
<sequence>MSSKMAFVKNVLKFAPPSYTISRTLSVASFTRMSADKVSDVGTKSALEVGEIHGAKFKIEPLRRTGEDANTLRARLLYQSRKRGTLESDLLMSTFAEAHLRDMTVPQLAQYDLFLDENDWDIYYWATQDPPSVSQDSSIVANDPHKNEVFQAQNKTKNKNLAQDVRSTGPTFEMYEKRSKEPRSGEWAQTIGTFKPAYRPVPARWRNSEILAMLRRHVLSRSAGGISDIEGKNSTGGGGMAFMPPVFNTDR</sequence>
<dbReference type="AlphaFoldDB" id="A0A420IYS9"/>
<dbReference type="SUPFAM" id="SSF109910">
    <property type="entry name" value="YgfY-like"/>
    <property type="match status" value="1"/>
</dbReference>
<feature type="region of interest" description="Disordered" evidence="5">
    <location>
        <begin position="229"/>
        <end position="251"/>
    </location>
</feature>
<proteinExistence type="inferred from homology"/>
<dbReference type="InterPro" id="IPR028882">
    <property type="entry name" value="SDHAF2"/>
</dbReference>
<evidence type="ECO:0000256" key="3">
    <source>
        <dbReference type="ARBA" id="ARBA00023186"/>
    </source>
</evidence>
<comment type="caution">
    <text evidence="6">The sequence shown here is derived from an EMBL/GenBank/DDBJ whole genome shotgun (WGS) entry which is preliminary data.</text>
</comment>
<evidence type="ECO:0000256" key="4">
    <source>
        <dbReference type="HAMAP-Rule" id="MF_03057"/>
    </source>
</evidence>
<dbReference type="HAMAP" id="MF_03057">
    <property type="entry name" value="SDHAF2"/>
    <property type="match status" value="1"/>
</dbReference>
<reference evidence="6 7" key="1">
    <citation type="journal article" date="2018" name="BMC Genomics">
        <title>Comparative genome analyses reveal sequence features reflecting distinct modes of host-adaptation between dicot and monocot powdery mildew.</title>
        <authorList>
            <person name="Wu Y."/>
            <person name="Ma X."/>
            <person name="Pan Z."/>
            <person name="Kale S.D."/>
            <person name="Song Y."/>
            <person name="King H."/>
            <person name="Zhang Q."/>
            <person name="Presley C."/>
            <person name="Deng X."/>
            <person name="Wei C.I."/>
            <person name="Xiao S."/>
        </authorList>
    </citation>
    <scope>NUCLEOTIDE SEQUENCE [LARGE SCALE GENOMIC DNA]</scope>
    <source>
        <strain evidence="6">UMSG1</strain>
    </source>
</reference>
<gene>
    <name evidence="6" type="ORF">GcM1_200015</name>
</gene>
<keyword evidence="3 4" id="KW-0143">Chaperone</keyword>
<dbReference type="InterPro" id="IPR036714">
    <property type="entry name" value="SDH_sf"/>
</dbReference>
<dbReference type="FunFam" id="1.10.150.250:FF:000002">
    <property type="entry name" value="Succinate dehydrogenase assembly factor 2, mitochondrial"/>
    <property type="match status" value="1"/>
</dbReference>
<dbReference type="PANTHER" id="PTHR12469:SF2">
    <property type="entry name" value="SUCCINATE DEHYDROGENASE ASSEMBLY FACTOR 2, MITOCHONDRIAL"/>
    <property type="match status" value="1"/>
</dbReference>
<evidence type="ECO:0000313" key="6">
    <source>
        <dbReference type="EMBL" id="RKF79633.1"/>
    </source>
</evidence>
<comment type="subcellular location">
    <subcellularLocation>
        <location evidence="1 4">Mitochondrion matrix</location>
    </subcellularLocation>
</comment>
<evidence type="ECO:0000313" key="7">
    <source>
        <dbReference type="Proteomes" id="UP000285326"/>
    </source>
</evidence>
<comment type="function">
    <text evidence="4">Plays an essential role in the assembly of succinate dehydrogenase (SDH), an enzyme complex (also referred to as respiratory complex II) that is a component of both the tricarboxylic acid (TCA) cycle and the mitochondrial electron transport chain, and which couples the oxidation of succinate to fumarate with the reduction of ubiquinone (coenzyme Q) to ubiquinol. Required for flavinylation (covalent attachment of FAD) of the flavoprotein subunit of the SDH catalytic dimer.</text>
</comment>
<evidence type="ECO:0000256" key="2">
    <source>
        <dbReference type="ARBA" id="ARBA00023128"/>
    </source>
</evidence>
<accession>A0A420IYS9</accession>
<organism evidence="6 7">
    <name type="scientific">Golovinomyces cichoracearum</name>
    <dbReference type="NCBI Taxonomy" id="62708"/>
    <lineage>
        <taxon>Eukaryota</taxon>
        <taxon>Fungi</taxon>
        <taxon>Dikarya</taxon>
        <taxon>Ascomycota</taxon>
        <taxon>Pezizomycotina</taxon>
        <taxon>Leotiomycetes</taxon>
        <taxon>Erysiphales</taxon>
        <taxon>Erysiphaceae</taxon>
        <taxon>Golovinomyces</taxon>
    </lineage>
</organism>
<comment type="similarity">
    <text evidence="4">Belongs to the SDHAF2 family.</text>
</comment>
<evidence type="ECO:0000256" key="1">
    <source>
        <dbReference type="ARBA" id="ARBA00004305"/>
    </source>
</evidence>
<dbReference type="Pfam" id="PF03937">
    <property type="entry name" value="Sdh5"/>
    <property type="match status" value="1"/>
</dbReference>